<evidence type="ECO:0000313" key="4">
    <source>
        <dbReference type="EMBL" id="MBD1380736.1"/>
    </source>
</evidence>
<feature type="domain" description="N-acetyltransferase" evidence="3">
    <location>
        <begin position="1"/>
        <end position="126"/>
    </location>
</feature>
<gene>
    <name evidence="4" type="ORF">IC621_10890</name>
</gene>
<keyword evidence="5" id="KW-1185">Reference proteome</keyword>
<keyword evidence="2" id="KW-0012">Acyltransferase</keyword>
<sequence>MDLLLLADESEEMINSYIHKGSFLILEENNQQAVGVILLLHEDDKTIEIKNISILEQFQGKGLGRLLIKHTEERVKLQGVERLIVGTANSSIGNIAFYQKLGFRMYDIRKDFFLDYPEIIYENGIQAQDMIMFKKLLN</sequence>
<dbReference type="AlphaFoldDB" id="A0A926NMW3"/>
<keyword evidence="1" id="KW-0808">Transferase</keyword>
<evidence type="ECO:0000259" key="3">
    <source>
        <dbReference type="PROSITE" id="PS51186"/>
    </source>
</evidence>
<dbReference type="SUPFAM" id="SSF55729">
    <property type="entry name" value="Acyl-CoA N-acyltransferases (Nat)"/>
    <property type="match status" value="1"/>
</dbReference>
<dbReference type="InterPro" id="IPR050680">
    <property type="entry name" value="YpeA/RimI_acetyltransf"/>
</dbReference>
<evidence type="ECO:0000313" key="5">
    <source>
        <dbReference type="Proteomes" id="UP000626844"/>
    </source>
</evidence>
<dbReference type="InterPro" id="IPR000182">
    <property type="entry name" value="GNAT_dom"/>
</dbReference>
<dbReference type="PROSITE" id="PS51186">
    <property type="entry name" value="GNAT"/>
    <property type="match status" value="1"/>
</dbReference>
<protein>
    <submittedName>
        <fullName evidence="4">GNAT family N-acetyltransferase</fullName>
    </submittedName>
</protein>
<accession>A0A926NMW3</accession>
<dbReference type="CDD" id="cd04301">
    <property type="entry name" value="NAT_SF"/>
    <property type="match status" value="1"/>
</dbReference>
<dbReference type="PANTHER" id="PTHR43420:SF41">
    <property type="entry name" value="IAA ACETYLTRANSFERASE"/>
    <property type="match status" value="1"/>
</dbReference>
<name>A0A926NMW3_9BACI</name>
<evidence type="ECO:0000256" key="2">
    <source>
        <dbReference type="ARBA" id="ARBA00023315"/>
    </source>
</evidence>
<comment type="caution">
    <text evidence="4">The sequence shown here is derived from an EMBL/GenBank/DDBJ whole genome shotgun (WGS) entry which is preliminary data.</text>
</comment>
<dbReference type="Gene3D" id="3.40.630.30">
    <property type="match status" value="1"/>
</dbReference>
<reference evidence="4" key="1">
    <citation type="submission" date="2020-09" db="EMBL/GenBank/DDBJ databases">
        <title>A novel bacterium of genus Bacillus, isolated from South China Sea.</title>
        <authorList>
            <person name="Huang H."/>
            <person name="Mo K."/>
            <person name="Hu Y."/>
        </authorList>
    </citation>
    <scope>NUCLEOTIDE SEQUENCE</scope>
    <source>
        <strain evidence="4">IB182487</strain>
    </source>
</reference>
<dbReference type="GO" id="GO:0016747">
    <property type="term" value="F:acyltransferase activity, transferring groups other than amino-acyl groups"/>
    <property type="evidence" value="ECO:0007669"/>
    <property type="project" value="InterPro"/>
</dbReference>
<proteinExistence type="predicted"/>
<evidence type="ECO:0000256" key="1">
    <source>
        <dbReference type="ARBA" id="ARBA00022679"/>
    </source>
</evidence>
<organism evidence="4 5">
    <name type="scientific">Metabacillus arenae</name>
    <dbReference type="NCBI Taxonomy" id="2771434"/>
    <lineage>
        <taxon>Bacteria</taxon>
        <taxon>Bacillati</taxon>
        <taxon>Bacillota</taxon>
        <taxon>Bacilli</taxon>
        <taxon>Bacillales</taxon>
        <taxon>Bacillaceae</taxon>
        <taxon>Metabacillus</taxon>
    </lineage>
</organism>
<dbReference type="PANTHER" id="PTHR43420">
    <property type="entry name" value="ACETYLTRANSFERASE"/>
    <property type="match status" value="1"/>
</dbReference>
<dbReference type="Proteomes" id="UP000626844">
    <property type="component" value="Unassembled WGS sequence"/>
</dbReference>
<dbReference type="Pfam" id="PF00583">
    <property type="entry name" value="Acetyltransf_1"/>
    <property type="match status" value="1"/>
</dbReference>
<dbReference type="EMBL" id="JACXAI010000012">
    <property type="protein sequence ID" value="MBD1380736.1"/>
    <property type="molecule type" value="Genomic_DNA"/>
</dbReference>
<dbReference type="InterPro" id="IPR016181">
    <property type="entry name" value="Acyl_CoA_acyltransferase"/>
</dbReference>